<dbReference type="AlphaFoldDB" id="A0A9W4X549"/>
<gene>
    <name evidence="1" type="ORF">FWILDA_LOCUS12997</name>
</gene>
<evidence type="ECO:0000313" key="1">
    <source>
        <dbReference type="EMBL" id="CAI2187277.1"/>
    </source>
</evidence>
<reference evidence="1" key="1">
    <citation type="submission" date="2022-08" db="EMBL/GenBank/DDBJ databases">
        <authorList>
            <person name="Kallberg Y."/>
            <person name="Tangrot J."/>
            <person name="Rosling A."/>
        </authorList>
    </citation>
    <scope>NUCLEOTIDE SEQUENCE</scope>
    <source>
        <strain evidence="1">Wild A</strain>
    </source>
</reference>
<keyword evidence="2" id="KW-1185">Reference proteome</keyword>
<proteinExistence type="predicted"/>
<name>A0A9W4X549_9GLOM</name>
<dbReference type="EMBL" id="CAMKVN010004539">
    <property type="protein sequence ID" value="CAI2187277.1"/>
    <property type="molecule type" value="Genomic_DNA"/>
</dbReference>
<dbReference type="Proteomes" id="UP001153678">
    <property type="component" value="Unassembled WGS sequence"/>
</dbReference>
<sequence>MSMTKYSKFLSEKWKNFSEEAKVELQRQYQIKRDQKLRRDEIADQCIANHERRNKYKRRLQKNVTEQIEISLNNHVLSNQSETNQLQRAWLDSRLYFHRKFF</sequence>
<evidence type="ECO:0000313" key="2">
    <source>
        <dbReference type="Proteomes" id="UP001153678"/>
    </source>
</evidence>
<protein>
    <submittedName>
        <fullName evidence="1">6242_t:CDS:1</fullName>
    </submittedName>
</protein>
<comment type="caution">
    <text evidence="1">The sequence shown here is derived from an EMBL/GenBank/DDBJ whole genome shotgun (WGS) entry which is preliminary data.</text>
</comment>
<accession>A0A9W4X549</accession>
<organism evidence="1 2">
    <name type="scientific">Funneliformis geosporum</name>
    <dbReference type="NCBI Taxonomy" id="1117311"/>
    <lineage>
        <taxon>Eukaryota</taxon>
        <taxon>Fungi</taxon>
        <taxon>Fungi incertae sedis</taxon>
        <taxon>Mucoromycota</taxon>
        <taxon>Glomeromycotina</taxon>
        <taxon>Glomeromycetes</taxon>
        <taxon>Glomerales</taxon>
        <taxon>Glomeraceae</taxon>
        <taxon>Funneliformis</taxon>
    </lineage>
</organism>
<dbReference type="OrthoDB" id="10450313at2759"/>